<gene>
    <name evidence="2" type="ORF">C2G38_2039072</name>
</gene>
<feature type="compositionally biased region" description="Basic residues" evidence="1">
    <location>
        <begin position="118"/>
        <end position="127"/>
    </location>
</feature>
<keyword evidence="3" id="KW-1185">Reference proteome</keyword>
<evidence type="ECO:0000313" key="2">
    <source>
        <dbReference type="EMBL" id="RIB15811.1"/>
    </source>
</evidence>
<proteinExistence type="predicted"/>
<accession>A0A397V1L7</accession>
<protein>
    <submittedName>
        <fullName evidence="2">Uncharacterized protein</fullName>
    </submittedName>
</protein>
<dbReference type="AlphaFoldDB" id="A0A397V1L7"/>
<comment type="caution">
    <text evidence="2">The sequence shown here is derived from an EMBL/GenBank/DDBJ whole genome shotgun (WGS) entry which is preliminary data.</text>
</comment>
<feature type="region of interest" description="Disordered" evidence="1">
    <location>
        <begin position="118"/>
        <end position="194"/>
    </location>
</feature>
<evidence type="ECO:0000256" key="1">
    <source>
        <dbReference type="SAM" id="MobiDB-lite"/>
    </source>
</evidence>
<organism evidence="2 3">
    <name type="scientific">Gigaspora rosea</name>
    <dbReference type="NCBI Taxonomy" id="44941"/>
    <lineage>
        <taxon>Eukaryota</taxon>
        <taxon>Fungi</taxon>
        <taxon>Fungi incertae sedis</taxon>
        <taxon>Mucoromycota</taxon>
        <taxon>Glomeromycotina</taxon>
        <taxon>Glomeromycetes</taxon>
        <taxon>Diversisporales</taxon>
        <taxon>Gigasporaceae</taxon>
        <taxon>Gigaspora</taxon>
    </lineage>
</organism>
<name>A0A397V1L7_9GLOM</name>
<reference evidence="2 3" key="1">
    <citation type="submission" date="2018-06" db="EMBL/GenBank/DDBJ databases">
        <title>Comparative genomics reveals the genomic features of Rhizophagus irregularis, R. cerebriforme, R. diaphanum and Gigaspora rosea, and their symbiotic lifestyle signature.</title>
        <authorList>
            <person name="Morin E."/>
            <person name="San Clemente H."/>
            <person name="Chen E.C.H."/>
            <person name="De La Providencia I."/>
            <person name="Hainaut M."/>
            <person name="Kuo A."/>
            <person name="Kohler A."/>
            <person name="Murat C."/>
            <person name="Tang N."/>
            <person name="Roy S."/>
            <person name="Loubradou J."/>
            <person name="Henrissat B."/>
            <person name="Grigoriev I.V."/>
            <person name="Corradi N."/>
            <person name="Roux C."/>
            <person name="Martin F.M."/>
        </authorList>
    </citation>
    <scope>NUCLEOTIDE SEQUENCE [LARGE SCALE GENOMIC DNA]</scope>
    <source>
        <strain evidence="2 3">DAOM 194757</strain>
    </source>
</reference>
<evidence type="ECO:0000313" key="3">
    <source>
        <dbReference type="Proteomes" id="UP000266673"/>
    </source>
</evidence>
<dbReference type="Proteomes" id="UP000266673">
    <property type="component" value="Unassembled WGS sequence"/>
</dbReference>
<dbReference type="EMBL" id="QKWP01000720">
    <property type="protein sequence ID" value="RIB15811.1"/>
    <property type="molecule type" value="Genomic_DNA"/>
</dbReference>
<feature type="compositionally biased region" description="Basic residues" evidence="1">
    <location>
        <begin position="158"/>
        <end position="169"/>
    </location>
</feature>
<dbReference type="OrthoDB" id="2410524at2759"/>
<sequence length="194" mass="22218">MTVSNYAAFHIMLISKRWYNDEKQIEPESETRQHLFIFGLDSTKASIIIEQTFSNLSFRLPNISFSDVHTKINHRKAYVTANSLSKKAIQTGIDAGPNAIKELESFMSSFISKYAPKSNKKMNRKRFERQLNDEDETTSNSSSSDKENFIDIENPIVHSKRGAPRKKQLKGSNKLVNKHISGAKQQSEIHKTRK</sequence>